<dbReference type="Proteomes" id="UP000561681">
    <property type="component" value="Unassembled WGS sequence"/>
</dbReference>
<accession>A0A7W7N7H6</accession>
<dbReference type="EMBL" id="JACHLD010000001">
    <property type="protein sequence ID" value="MBB4801317.1"/>
    <property type="molecule type" value="Genomic_DNA"/>
</dbReference>
<name>A0A7W7N7H6_9FLAO</name>
<dbReference type="RefSeq" id="WP_184159645.1">
    <property type="nucleotide sequence ID" value="NZ_JACHLD010000001.1"/>
</dbReference>
<comment type="caution">
    <text evidence="1">The sequence shown here is derived from an EMBL/GenBank/DDBJ whole genome shotgun (WGS) entry which is preliminary data.</text>
</comment>
<evidence type="ECO:0000313" key="1">
    <source>
        <dbReference type="EMBL" id="MBB4801317.1"/>
    </source>
</evidence>
<reference evidence="1 2" key="1">
    <citation type="submission" date="2020-08" db="EMBL/GenBank/DDBJ databases">
        <title>Functional genomics of gut bacteria from endangered species of beetles.</title>
        <authorList>
            <person name="Carlos-Shanley C."/>
        </authorList>
    </citation>
    <scope>NUCLEOTIDE SEQUENCE [LARGE SCALE GENOMIC DNA]</scope>
    <source>
        <strain evidence="1 2">S00142</strain>
    </source>
</reference>
<dbReference type="AlphaFoldDB" id="A0A7W7N7H6"/>
<evidence type="ECO:0008006" key="3">
    <source>
        <dbReference type="Google" id="ProtNLM"/>
    </source>
</evidence>
<keyword evidence="2" id="KW-1185">Reference proteome</keyword>
<organism evidence="1 2">
    <name type="scientific">Flavobacterium nitrogenifigens</name>
    <dbReference type="NCBI Taxonomy" id="1617283"/>
    <lineage>
        <taxon>Bacteria</taxon>
        <taxon>Pseudomonadati</taxon>
        <taxon>Bacteroidota</taxon>
        <taxon>Flavobacteriia</taxon>
        <taxon>Flavobacteriales</taxon>
        <taxon>Flavobacteriaceae</taxon>
        <taxon>Flavobacterium</taxon>
    </lineage>
</organism>
<sequence>MKNKAYLILFFVLISVNFYAQTKMLTGNKHLIILDIPKNWIQVQTDEIPFLIKPYEKEVSDNTYMYVYGLDYESSPDLNLWIQGNNEGLKNQIPDVKISDFEINFDNLKSDSFLTGRYRAVKYIYPDSKEEVLLVIETKTTIVTAVLSAKDHDEFTKYLNSFKELVNSVKINKANVTFK</sequence>
<evidence type="ECO:0000313" key="2">
    <source>
        <dbReference type="Proteomes" id="UP000561681"/>
    </source>
</evidence>
<gene>
    <name evidence="1" type="ORF">HNP37_001356</name>
</gene>
<proteinExistence type="predicted"/>
<protein>
    <recommendedName>
        <fullName evidence="3">PsbP C-terminal domain-containing protein</fullName>
    </recommendedName>
</protein>